<name>A0ABM4DIY2_HYDVU</name>
<dbReference type="GeneID" id="100207295"/>
<dbReference type="Proteomes" id="UP001652625">
    <property type="component" value="Chromosome 14"/>
</dbReference>
<sequence>MATISEEEFSRLQMQLLELRSQNYELSSKLQKTESNFAGLNERCSTQEKEIQKLNKLSKFSGFQGLTKSKSKKDWADILEENERLNQQLQRQEEDFKLQNQTLMYEVSQLSMVKEQISSNFEDNEKLKFEINNQQKIIESLKKELQSYQSAYNLQSCQSTYNAQDTINTEFCNNILKKLQTHFKAIQSKMSSETISLSMDNKETMDNKENVDNLNYANELNEIYNSIEKICKNVINDSTLRKDCIPENVQLLKDKIASLEVQLNSLKETSTKEISRLKEVANEWAEKAKRKQESFVKLQDEKENMYKENRIAQEKLKETAEKQLQVYVEKVKHLEATLSQSKSTNDVENLLCRIDILSSENQAMQAEIISLRELHKENLSDNIKKLEEKLKILQQEKDLDDEKIKVLSEENNQLNKKQNILEDELSMIKLELSKANELAEKRKNLLDASSKELHSEAEAHRLKLEETKNKLGDDIRMLVEKNNAEVIELKSQIINHKKVKKELEELKSYSKALEDQSKTLQEKLDILQNHFTDSEENNKRNEEKHTSEINAVKESFKKSTEDLISKYCLEKESLEHSLQSITIEKNGLHLQVEKLKESLKDKDVEYRILNKKNEQMIKELKKNLVTERKKAEQAQNKLQDFIQDIKVKNTYDEIFNPESLQVKAMSMHRRQDSGSLSVVSSSGGVDNEDFTSPKSNSPMGSSVNIANLSDETVDLITKVADLQQEKWVLEEKVRHLEESGSVMAEDLMQKSLIIQAYVAEHSGELLPDRIPKTQTLKEKMFDKLKFNNAEDLMKEKTMKMQQMLEETLAKNAQLQKDLSYLTSLHSKKRDETL</sequence>
<accession>A0ABM4DIY2</accession>
<keyword evidence="3" id="KW-1185">Reference proteome</keyword>
<dbReference type="PANTHER" id="PTHR18978">
    <property type="entry name" value="GRIP-1 ASSOCIATED PROTEIN 1"/>
    <property type="match status" value="1"/>
</dbReference>
<keyword evidence="1" id="KW-0175">Coiled coil</keyword>
<dbReference type="InterPro" id="IPR026204">
    <property type="entry name" value="GRIPAP1"/>
</dbReference>
<feature type="coiled-coil region" evidence="1">
    <location>
        <begin position="705"/>
        <end position="739"/>
    </location>
</feature>
<evidence type="ECO:0000313" key="4">
    <source>
        <dbReference type="RefSeq" id="XP_065674448.1"/>
    </source>
</evidence>
<evidence type="ECO:0000256" key="2">
    <source>
        <dbReference type="SAM" id="MobiDB-lite"/>
    </source>
</evidence>
<dbReference type="PANTHER" id="PTHR18978:SF1">
    <property type="entry name" value="GRIP1-ASSOCIATED PROTEIN 1"/>
    <property type="match status" value="1"/>
</dbReference>
<proteinExistence type="predicted"/>
<feature type="coiled-coil region" evidence="1">
    <location>
        <begin position="249"/>
        <end position="537"/>
    </location>
</feature>
<gene>
    <name evidence="4" type="primary">LOC100207295</name>
</gene>
<dbReference type="RefSeq" id="XP_065674448.1">
    <property type="nucleotide sequence ID" value="XM_065818376.1"/>
</dbReference>
<feature type="region of interest" description="Disordered" evidence="2">
    <location>
        <begin position="673"/>
        <end position="698"/>
    </location>
</feature>
<protein>
    <submittedName>
        <fullName evidence="4">GRIP1-associated protein 1 isoform X3</fullName>
    </submittedName>
</protein>
<feature type="compositionally biased region" description="Low complexity" evidence="2">
    <location>
        <begin position="673"/>
        <end position="685"/>
    </location>
</feature>
<evidence type="ECO:0000313" key="3">
    <source>
        <dbReference type="Proteomes" id="UP001652625"/>
    </source>
</evidence>
<feature type="coiled-coil region" evidence="1">
    <location>
        <begin position="592"/>
        <end position="644"/>
    </location>
</feature>
<organism evidence="3 4">
    <name type="scientific">Hydra vulgaris</name>
    <name type="common">Hydra</name>
    <name type="synonym">Hydra attenuata</name>
    <dbReference type="NCBI Taxonomy" id="6087"/>
    <lineage>
        <taxon>Eukaryota</taxon>
        <taxon>Metazoa</taxon>
        <taxon>Cnidaria</taxon>
        <taxon>Hydrozoa</taxon>
        <taxon>Hydroidolina</taxon>
        <taxon>Anthoathecata</taxon>
        <taxon>Aplanulata</taxon>
        <taxon>Hydridae</taxon>
        <taxon>Hydra</taxon>
    </lineage>
</organism>
<reference evidence="4" key="1">
    <citation type="submission" date="2025-08" db="UniProtKB">
        <authorList>
            <consortium name="RefSeq"/>
        </authorList>
    </citation>
    <scope>IDENTIFICATION</scope>
</reference>
<feature type="coiled-coil region" evidence="1">
    <location>
        <begin position="30"/>
        <end position="158"/>
    </location>
</feature>
<evidence type="ECO:0000256" key="1">
    <source>
        <dbReference type="SAM" id="Coils"/>
    </source>
</evidence>